<evidence type="ECO:0000313" key="2">
    <source>
        <dbReference type="Proteomes" id="UP001381693"/>
    </source>
</evidence>
<feature type="non-terminal residue" evidence="1">
    <location>
        <position position="60"/>
    </location>
</feature>
<dbReference type="Proteomes" id="UP001381693">
    <property type="component" value="Unassembled WGS sequence"/>
</dbReference>
<dbReference type="EMBL" id="JAXCGZ010003888">
    <property type="protein sequence ID" value="KAK7082800.1"/>
    <property type="molecule type" value="Genomic_DNA"/>
</dbReference>
<comment type="caution">
    <text evidence="1">The sequence shown here is derived from an EMBL/GenBank/DDBJ whole genome shotgun (WGS) entry which is preliminary data.</text>
</comment>
<evidence type="ECO:0000313" key="1">
    <source>
        <dbReference type="EMBL" id="KAK7082800.1"/>
    </source>
</evidence>
<feature type="non-terminal residue" evidence="1">
    <location>
        <position position="1"/>
    </location>
</feature>
<organism evidence="1 2">
    <name type="scientific">Halocaridina rubra</name>
    <name type="common">Hawaiian red shrimp</name>
    <dbReference type="NCBI Taxonomy" id="373956"/>
    <lineage>
        <taxon>Eukaryota</taxon>
        <taxon>Metazoa</taxon>
        <taxon>Ecdysozoa</taxon>
        <taxon>Arthropoda</taxon>
        <taxon>Crustacea</taxon>
        <taxon>Multicrustacea</taxon>
        <taxon>Malacostraca</taxon>
        <taxon>Eumalacostraca</taxon>
        <taxon>Eucarida</taxon>
        <taxon>Decapoda</taxon>
        <taxon>Pleocyemata</taxon>
        <taxon>Caridea</taxon>
        <taxon>Atyoidea</taxon>
        <taxon>Atyidae</taxon>
        <taxon>Halocaridina</taxon>
    </lineage>
</organism>
<accession>A0AAN8XDZ5</accession>
<dbReference type="AlphaFoldDB" id="A0AAN8XDZ5"/>
<sequence>EEIKKILENLINISKELNLYLEEEDFEETLDSHSQELPNDSLMEMEALQIGEQKEEEEKL</sequence>
<keyword evidence="2" id="KW-1185">Reference proteome</keyword>
<reference evidence="1 2" key="1">
    <citation type="submission" date="2023-11" db="EMBL/GenBank/DDBJ databases">
        <title>Halocaridina rubra genome assembly.</title>
        <authorList>
            <person name="Smith C."/>
        </authorList>
    </citation>
    <scope>NUCLEOTIDE SEQUENCE [LARGE SCALE GENOMIC DNA]</scope>
    <source>
        <strain evidence="1">EP-1</strain>
        <tissue evidence="1">Whole</tissue>
    </source>
</reference>
<proteinExistence type="predicted"/>
<name>A0AAN8XDZ5_HALRR</name>
<gene>
    <name evidence="1" type="ORF">SK128_000490</name>
</gene>
<protein>
    <submittedName>
        <fullName evidence="1">Uncharacterized protein</fullName>
    </submittedName>
</protein>